<keyword evidence="3" id="KW-1185">Reference proteome</keyword>
<reference evidence="2 3" key="1">
    <citation type="submission" date="2016-04" db="EMBL/GenBank/DDBJ databases">
        <title>Complete Genome Sequence of Chryseobacterium sp. IHBB 10212.</title>
        <authorList>
            <person name="Pal M."/>
            <person name="Swarnkar M.K."/>
            <person name="Kaushal K."/>
            <person name="Chhibber S."/>
            <person name="Singh A.K."/>
            <person name="Gulati A."/>
        </authorList>
    </citation>
    <scope>NUCLEOTIDE SEQUENCE [LARGE SCALE GENOMIC DNA]</scope>
    <source>
        <strain evidence="2 3">IHBB 10212</strain>
    </source>
</reference>
<evidence type="ECO:0008006" key="4">
    <source>
        <dbReference type="Google" id="ProtNLM"/>
    </source>
</evidence>
<evidence type="ECO:0000313" key="3">
    <source>
        <dbReference type="Proteomes" id="UP000077824"/>
    </source>
</evidence>
<evidence type="ECO:0000256" key="1">
    <source>
        <dbReference type="SAM" id="MobiDB-lite"/>
    </source>
</evidence>
<name>A0A172XY17_9FLAO</name>
<organism evidence="2 3">
    <name type="scientific">Chryseobacterium glaciei</name>
    <dbReference type="NCBI Taxonomy" id="1685010"/>
    <lineage>
        <taxon>Bacteria</taxon>
        <taxon>Pseudomonadati</taxon>
        <taxon>Bacteroidota</taxon>
        <taxon>Flavobacteriia</taxon>
        <taxon>Flavobacteriales</taxon>
        <taxon>Weeksellaceae</taxon>
        <taxon>Chryseobacterium group</taxon>
        <taxon>Chryseobacterium</taxon>
    </lineage>
</organism>
<dbReference type="InterPro" id="IPR025460">
    <property type="entry name" value="DUF4280"/>
</dbReference>
<dbReference type="OrthoDB" id="619618at2"/>
<dbReference type="RefSeq" id="WP_066756678.1">
    <property type="nucleotide sequence ID" value="NZ_CP015199.1"/>
</dbReference>
<dbReference type="AlphaFoldDB" id="A0A172XY17"/>
<accession>A0A172XY17</accession>
<evidence type="ECO:0000313" key="2">
    <source>
        <dbReference type="EMBL" id="ANF51909.1"/>
    </source>
</evidence>
<dbReference type="Proteomes" id="UP000077824">
    <property type="component" value="Chromosome"/>
</dbReference>
<protein>
    <recommendedName>
        <fullName evidence="4">DUF4280 domain-containing protein</fullName>
    </recommendedName>
</protein>
<feature type="region of interest" description="Disordered" evidence="1">
    <location>
        <begin position="1"/>
        <end position="25"/>
    </location>
</feature>
<gene>
    <name evidence="2" type="ORF">A0O34_15935</name>
</gene>
<dbReference type="Pfam" id="PF14107">
    <property type="entry name" value="DUF4280"/>
    <property type="match status" value="1"/>
</dbReference>
<proteinExistence type="predicted"/>
<dbReference type="KEGG" id="chh:A0O34_15935"/>
<dbReference type="EMBL" id="CP015199">
    <property type="protein sequence ID" value="ANF51909.1"/>
    <property type="molecule type" value="Genomic_DNA"/>
</dbReference>
<dbReference type="STRING" id="1685010.A0O34_15935"/>
<sequence length="118" mass="12856">MPQKITDTAQLSCNQGTTPSNLSVTSQNFSTAEGKYIATEQDKQANTNIKPFGQCKLKPTSGGYLPCIPAPTVWQKTTEKDTINNYKILTEDSFCMCGTGGKIEVADKGHGEKHEIKQ</sequence>